<dbReference type="EMBL" id="VOEJ01000001">
    <property type="protein sequence ID" value="TWR31492.1"/>
    <property type="molecule type" value="Genomic_DNA"/>
</dbReference>
<keyword evidence="1" id="KW-0812">Transmembrane</keyword>
<dbReference type="Proteomes" id="UP000320042">
    <property type="component" value="Unassembled WGS sequence"/>
</dbReference>
<evidence type="ECO:0000256" key="1">
    <source>
        <dbReference type="SAM" id="Phobius"/>
    </source>
</evidence>
<dbReference type="OrthoDB" id="770034at2"/>
<reference evidence="2 3" key="1">
    <citation type="submission" date="2019-07" db="EMBL/GenBank/DDBJ databases">
        <authorList>
            <person name="Kim J."/>
        </authorList>
    </citation>
    <scope>NUCLEOTIDE SEQUENCE [LARGE SCALE GENOMIC DNA]</scope>
    <source>
        <strain evidence="3">dk17</strain>
    </source>
</reference>
<feature type="transmembrane region" description="Helical" evidence="1">
    <location>
        <begin position="82"/>
        <end position="109"/>
    </location>
</feature>
<keyword evidence="1" id="KW-1133">Transmembrane helix</keyword>
<evidence type="ECO:0000313" key="2">
    <source>
        <dbReference type="EMBL" id="TWR31492.1"/>
    </source>
</evidence>
<evidence type="ECO:0000313" key="3">
    <source>
        <dbReference type="Proteomes" id="UP000320042"/>
    </source>
</evidence>
<proteinExistence type="predicted"/>
<feature type="transmembrane region" description="Helical" evidence="1">
    <location>
        <begin position="19"/>
        <end position="36"/>
    </location>
</feature>
<keyword evidence="3" id="KW-1185">Reference proteome</keyword>
<gene>
    <name evidence="2" type="ORF">FPZ43_03180</name>
</gene>
<feature type="transmembrane region" description="Helical" evidence="1">
    <location>
        <begin position="48"/>
        <end position="70"/>
    </location>
</feature>
<accession>A0A563UJE8</accession>
<dbReference type="RefSeq" id="WP_146380389.1">
    <property type="nucleotide sequence ID" value="NZ_VOEJ01000001.1"/>
</dbReference>
<dbReference type="AlphaFoldDB" id="A0A563UJE8"/>
<keyword evidence="1" id="KW-0472">Membrane</keyword>
<organism evidence="2 3">
    <name type="scientific">Mucilaginibacter pallidiroseus</name>
    <dbReference type="NCBI Taxonomy" id="2599295"/>
    <lineage>
        <taxon>Bacteria</taxon>
        <taxon>Pseudomonadati</taxon>
        <taxon>Bacteroidota</taxon>
        <taxon>Sphingobacteriia</taxon>
        <taxon>Sphingobacteriales</taxon>
        <taxon>Sphingobacteriaceae</taxon>
        <taxon>Mucilaginibacter</taxon>
    </lineage>
</organism>
<comment type="caution">
    <text evidence="2">The sequence shown here is derived from an EMBL/GenBank/DDBJ whole genome shotgun (WGS) entry which is preliminary data.</text>
</comment>
<protein>
    <submittedName>
        <fullName evidence="2">Potassium transporter KefB</fullName>
    </submittedName>
</protein>
<sequence>MAAIDTAQRNQSGPLGKRILQGAGVGLIIVSTFLLQTGEPDPTWNKYWVLRPLLVMTFAGAMSGVFYYLMGNMRSKGGWHTVLANVLSFVVFAIGMWMGMVLGFAGTYWH</sequence>
<name>A0A563UJE8_9SPHI</name>